<dbReference type="Gene3D" id="2.60.120.260">
    <property type="entry name" value="Galactose-binding domain-like"/>
    <property type="match status" value="2"/>
</dbReference>
<reference evidence="3" key="1">
    <citation type="journal article" date="2012" name="Nature">
        <title>The oyster genome reveals stress adaptation and complexity of shell formation.</title>
        <authorList>
            <person name="Zhang G."/>
            <person name="Fang X."/>
            <person name="Guo X."/>
            <person name="Li L."/>
            <person name="Luo R."/>
            <person name="Xu F."/>
            <person name="Yang P."/>
            <person name="Zhang L."/>
            <person name="Wang X."/>
            <person name="Qi H."/>
            <person name="Xiong Z."/>
            <person name="Que H."/>
            <person name="Xie Y."/>
            <person name="Holland P.W."/>
            <person name="Paps J."/>
            <person name="Zhu Y."/>
            <person name="Wu F."/>
            <person name="Chen Y."/>
            <person name="Wang J."/>
            <person name="Peng C."/>
            <person name="Meng J."/>
            <person name="Yang L."/>
            <person name="Liu J."/>
            <person name="Wen B."/>
            <person name="Zhang N."/>
            <person name="Huang Z."/>
            <person name="Zhu Q."/>
            <person name="Feng Y."/>
            <person name="Mount A."/>
            <person name="Hedgecock D."/>
            <person name="Xu Z."/>
            <person name="Liu Y."/>
            <person name="Domazet-Loso T."/>
            <person name="Du Y."/>
            <person name="Sun X."/>
            <person name="Zhang S."/>
            <person name="Liu B."/>
            <person name="Cheng P."/>
            <person name="Jiang X."/>
            <person name="Li J."/>
            <person name="Fan D."/>
            <person name="Wang W."/>
            <person name="Fu W."/>
            <person name="Wang T."/>
            <person name="Wang B."/>
            <person name="Zhang J."/>
            <person name="Peng Z."/>
            <person name="Li Y."/>
            <person name="Li N."/>
            <person name="Wang J."/>
            <person name="Chen M."/>
            <person name="He Y."/>
            <person name="Tan F."/>
            <person name="Song X."/>
            <person name="Zheng Q."/>
            <person name="Huang R."/>
            <person name="Yang H."/>
            <person name="Du X."/>
            <person name="Chen L."/>
            <person name="Yang M."/>
            <person name="Gaffney P.M."/>
            <person name="Wang S."/>
            <person name="Luo L."/>
            <person name="She Z."/>
            <person name="Ming Y."/>
            <person name="Huang W."/>
            <person name="Zhang S."/>
            <person name="Huang B."/>
            <person name="Zhang Y."/>
            <person name="Qu T."/>
            <person name="Ni P."/>
            <person name="Miao G."/>
            <person name="Wang J."/>
            <person name="Wang Q."/>
            <person name="Steinberg C.E."/>
            <person name="Wang H."/>
            <person name="Li N."/>
            <person name="Qian L."/>
            <person name="Zhang G."/>
            <person name="Li Y."/>
            <person name="Yang H."/>
            <person name="Liu X."/>
            <person name="Wang J."/>
            <person name="Yin Y."/>
            <person name="Wang J."/>
        </authorList>
    </citation>
    <scope>NUCLEOTIDE SEQUENCE [LARGE SCALE GENOMIC DNA]</scope>
    <source>
        <strain evidence="3">05x7-T-G4-1.051#20</strain>
    </source>
</reference>
<feature type="domain" description="EGF-like" evidence="2">
    <location>
        <begin position="379"/>
        <end position="410"/>
    </location>
</feature>
<dbReference type="PANTHER" id="PTHR24043">
    <property type="entry name" value="SCAVENGER RECEPTOR CLASS F"/>
    <property type="match status" value="1"/>
</dbReference>
<sequence>MSEIINIAVLRRMSVWPLGMGKGVVVVVVTCNDGEYGINCRFDCSRHCLNDEVCNKIDGSCRSCADGYTGIKCNTECDAGKYGKACFENCGACLNSTVCNHITGDCELGCEPGWQNTAQCKTAQLVNSNTKAVSSTTYANYAASRTVDGNTDQNASSCSHTGVRRDITEAWLRIDLGTVYSVKSVKFWYRGDRGSAYYNTLRLLGYSLRMSNDTTVPPPESSCYNDPGNVTLPTIVEEDCERTARYIWIYQSNNPVNHFCPILAICEVQVFGCETGHYGEDCSKKCDHCENNATCGIQNGECDDNGCASPGHQPPLCKECYTGYYGEDCSKKCDHCKNNASCEKQYGECDIIGCAYSGYQPPLCKGCILGMYGLHCEKNCSRYCRFVDCDRKTGTCLDGCKSGYIGSFCNQTCLNGKYGQNCREICGHCYNNSDCYHGNGTCLEGCDPGYWNHECKTPCSDGRYGQNCQYTCSGNCVNGEACDKTNGSCRFCVDGFQGSKCDRDIRQSPTDLTKEMDIDHLKMERMMLENQKTEKDIKRLEAETEVLPPFVNKQTVVNISSTYSDYSVSRAVDGNLDQSVSSCSHTSNFGSIKKAWLRIDLGRVYSVKSVKIWYRDDTCETGKYGKGCSQKCGACLKSTACNHITGDCELGCEPGWQKTDTCRTGSLLFIACLNGTFGLNCQYNCSGNCLDEEPCNSTDGTCTSCSPGWDTVWCNKTCDAAWYGAGCKFQCGHCFGEDNCHHVNGSCLFGCQKGFTGDLCFNPCSAGRYGQNCGYTCSGNCENGEACDKTNGSCRSCTDGFEGIKCDRDIRQSPTDFKKKMDLEDLKIEKLMLENKKTQKEIQRLEAETEVLRVRKNVLLRLQGILSELSKVVVQLLNDKKE</sequence>
<dbReference type="InterPro" id="IPR008979">
    <property type="entry name" value="Galactose-bd-like_sf"/>
</dbReference>
<dbReference type="HOGENOM" id="CLU_319406_0_0_1"/>
<dbReference type="Pfam" id="PF22633">
    <property type="entry name" value="F5_F8_type_C_2"/>
    <property type="match status" value="2"/>
</dbReference>
<dbReference type="InterPro" id="IPR009030">
    <property type="entry name" value="Growth_fac_rcpt_cys_sf"/>
</dbReference>
<protein>
    <submittedName>
        <fullName evidence="3">Multiple epidermal growth factor-like domains 10</fullName>
    </submittedName>
</protein>
<feature type="domain" description="EGF-like" evidence="2">
    <location>
        <begin position="428"/>
        <end position="469"/>
    </location>
</feature>
<gene>
    <name evidence="3" type="ORF">CGI_10011675</name>
</gene>
<dbReference type="InterPro" id="IPR000742">
    <property type="entry name" value="EGF"/>
</dbReference>
<dbReference type="SUPFAM" id="SSF57184">
    <property type="entry name" value="Growth factor receptor domain"/>
    <property type="match status" value="1"/>
</dbReference>
<dbReference type="SMART" id="SM00181">
    <property type="entry name" value="EGF"/>
    <property type="match status" value="6"/>
</dbReference>
<keyword evidence="1" id="KW-0245">EGF-like domain</keyword>
<dbReference type="PANTHER" id="PTHR24043:SF8">
    <property type="entry name" value="EGF-LIKE DOMAIN-CONTAINING PROTEIN"/>
    <property type="match status" value="1"/>
</dbReference>
<dbReference type="SUPFAM" id="SSF49785">
    <property type="entry name" value="Galactose-binding domain-like"/>
    <property type="match status" value="2"/>
</dbReference>
<dbReference type="AlphaFoldDB" id="K1Q7Y7"/>
<evidence type="ECO:0000259" key="2">
    <source>
        <dbReference type="SMART" id="SM00181"/>
    </source>
</evidence>
<feature type="domain" description="EGF-like" evidence="2">
    <location>
        <begin position="776"/>
        <end position="807"/>
    </location>
</feature>
<feature type="domain" description="EGF-like" evidence="2">
    <location>
        <begin position="43"/>
        <end position="74"/>
    </location>
</feature>
<evidence type="ECO:0000256" key="1">
    <source>
        <dbReference type="ARBA" id="ARBA00022536"/>
    </source>
</evidence>
<dbReference type="InParanoid" id="K1Q7Y7"/>
<evidence type="ECO:0000313" key="3">
    <source>
        <dbReference type="EMBL" id="EKC32892.1"/>
    </source>
</evidence>
<name>K1Q7Y7_MAGGI</name>
<feature type="domain" description="EGF-like" evidence="2">
    <location>
        <begin position="680"/>
        <end position="719"/>
    </location>
</feature>
<dbReference type="EMBL" id="JH817028">
    <property type="protein sequence ID" value="EKC32892.1"/>
    <property type="molecule type" value="Genomic_DNA"/>
</dbReference>
<feature type="domain" description="EGF-like" evidence="2">
    <location>
        <begin position="471"/>
        <end position="502"/>
    </location>
</feature>
<accession>K1Q7Y7</accession>
<dbReference type="Gene3D" id="2.170.300.10">
    <property type="entry name" value="Tie2 ligand-binding domain superfamily"/>
    <property type="match status" value="3"/>
</dbReference>
<dbReference type="InterPro" id="IPR042635">
    <property type="entry name" value="MEGF10/SREC1/2-like"/>
</dbReference>
<dbReference type="GO" id="GO:0005044">
    <property type="term" value="F:scavenger receptor activity"/>
    <property type="evidence" value="ECO:0007669"/>
    <property type="project" value="InterPro"/>
</dbReference>
<proteinExistence type="predicted"/>
<organism evidence="3">
    <name type="scientific">Magallana gigas</name>
    <name type="common">Pacific oyster</name>
    <name type="synonym">Crassostrea gigas</name>
    <dbReference type="NCBI Taxonomy" id="29159"/>
    <lineage>
        <taxon>Eukaryota</taxon>
        <taxon>Metazoa</taxon>
        <taxon>Spiralia</taxon>
        <taxon>Lophotrochozoa</taxon>
        <taxon>Mollusca</taxon>
        <taxon>Bivalvia</taxon>
        <taxon>Autobranchia</taxon>
        <taxon>Pteriomorphia</taxon>
        <taxon>Ostreida</taxon>
        <taxon>Ostreoidea</taxon>
        <taxon>Ostreidae</taxon>
        <taxon>Magallana</taxon>
    </lineage>
</organism>